<evidence type="ECO:0000256" key="1">
    <source>
        <dbReference type="SAM" id="MobiDB-lite"/>
    </source>
</evidence>
<dbReference type="Proteomes" id="UP000321393">
    <property type="component" value="Unassembled WGS sequence"/>
</dbReference>
<reference evidence="2 3" key="1">
    <citation type="submission" date="2019-08" db="EMBL/GenBank/DDBJ databases">
        <title>Draft genome sequences of two oriental melons (Cucumis melo L. var makuwa).</title>
        <authorList>
            <person name="Kwon S.-Y."/>
        </authorList>
    </citation>
    <scope>NUCLEOTIDE SEQUENCE [LARGE SCALE GENOMIC DNA]</scope>
    <source>
        <strain evidence="3">cv. SW 3</strain>
        <tissue evidence="2">Leaf</tissue>
    </source>
</reference>
<gene>
    <name evidence="2" type="ORF">E6C27_scaffold239G002250</name>
</gene>
<organism evidence="2 3">
    <name type="scientific">Cucumis melo var. makuwa</name>
    <name type="common">Oriental melon</name>
    <dbReference type="NCBI Taxonomy" id="1194695"/>
    <lineage>
        <taxon>Eukaryota</taxon>
        <taxon>Viridiplantae</taxon>
        <taxon>Streptophyta</taxon>
        <taxon>Embryophyta</taxon>
        <taxon>Tracheophyta</taxon>
        <taxon>Spermatophyta</taxon>
        <taxon>Magnoliopsida</taxon>
        <taxon>eudicotyledons</taxon>
        <taxon>Gunneridae</taxon>
        <taxon>Pentapetalae</taxon>
        <taxon>rosids</taxon>
        <taxon>fabids</taxon>
        <taxon>Cucurbitales</taxon>
        <taxon>Cucurbitaceae</taxon>
        <taxon>Benincaseae</taxon>
        <taxon>Cucumis</taxon>
    </lineage>
</organism>
<protein>
    <submittedName>
        <fullName evidence="2">Retrotransposon gag protein</fullName>
    </submittedName>
</protein>
<feature type="region of interest" description="Disordered" evidence="1">
    <location>
        <begin position="371"/>
        <end position="398"/>
    </location>
</feature>
<proteinExistence type="predicted"/>
<comment type="caution">
    <text evidence="2">The sequence shown here is derived from an EMBL/GenBank/DDBJ whole genome shotgun (WGS) entry which is preliminary data.</text>
</comment>
<dbReference type="PANTHER" id="PTHR33437:SF2">
    <property type="entry name" value="OS06G0361200 PROTEIN"/>
    <property type="match status" value="1"/>
</dbReference>
<sequence length="795" mass="91664">MATNKAASKSSTASDSYIGLVTQSHLKRSMQEQEQGFVLKKISLEQLIESPKGGIIIRDNPLFNNSMPASNLSNKESHLEVVSVMMVDVTAEATMEEMERKINFLMKNFEERDHEIAALKDQMKACKTGESSQTPVVKATDKGKNVVQENQPQQQSVSVASLSVQQLQDMIANSIRAQYGGPPQTSFMYSKSYTKRIDNLRMPLGYQPPKFQQFDGKGNPKQHIAHFVETCENAGSRGDQLVRQFVRSLKGNAFEWYTDLEPEGEPVIDYINRWRALSLDCKDKLTELSAVEMCTQGMHWELLYILQGIKPRTFEELSTRAHDMELSIANIGAKDFLVQRTKRSDKNEINDTKKIANNILNESMLVQETPLKSFSKRKETKHERNYDGDEKRRPTLRERQKKVYPFPDSDVADMLEQLIEKQLIQLPECKRPEQAGKVDDPNYCKYHRVISHPVEKCFVLKELILKLARENKIELDIDEVAQTNHVAVNMTSSVLPSILLYDQRESLIQFGTFEPILVRFQQKTMTSNSQNKEETSEDEGEEWIGVTHKKERQIGSVQTNSNFHQKHSKGNISHKKKGRRNKKMWKPKPIKGKDKDFFQPRRSINLAEFLPRSFLEDHPEKILEVTACHTTSIVEVDNNYDSYEEVDNSNEIKQRTFVFHRIKPLTIRSSVFQRLSMAMKEEENQCPTSTYARTSAFKRLSISTLKKDRPSTSAFDRLKMINDQQQREMKSLKEKPFHEENDDDKIHSRVPSRMKRKLSVDINTEGSLIVKPRFIIFTNPINEGDEKILDENKSC</sequence>
<dbReference type="PANTHER" id="PTHR33437">
    <property type="entry name" value="OS06G0361200 PROTEIN"/>
    <property type="match status" value="1"/>
</dbReference>
<accession>A0A5A7SUW1</accession>
<dbReference type="EMBL" id="SSTE01020817">
    <property type="protein sequence ID" value="KAA0033746.1"/>
    <property type="molecule type" value="Genomic_DNA"/>
</dbReference>
<feature type="region of interest" description="Disordered" evidence="1">
    <location>
        <begin position="130"/>
        <end position="152"/>
    </location>
</feature>
<evidence type="ECO:0000313" key="3">
    <source>
        <dbReference type="Proteomes" id="UP000321393"/>
    </source>
</evidence>
<feature type="compositionally biased region" description="Basic and acidic residues" evidence="1">
    <location>
        <begin position="376"/>
        <end position="398"/>
    </location>
</feature>
<name>A0A5A7SUW1_CUCMM</name>
<feature type="region of interest" description="Disordered" evidence="1">
    <location>
        <begin position="524"/>
        <end position="543"/>
    </location>
</feature>
<dbReference type="OrthoDB" id="1740536at2759"/>
<feature type="region of interest" description="Disordered" evidence="1">
    <location>
        <begin position="562"/>
        <end position="592"/>
    </location>
</feature>
<evidence type="ECO:0000313" key="2">
    <source>
        <dbReference type="EMBL" id="KAA0033746.1"/>
    </source>
</evidence>
<dbReference type="AlphaFoldDB" id="A0A5A7SUW1"/>
<feature type="compositionally biased region" description="Basic residues" evidence="1">
    <location>
        <begin position="564"/>
        <end position="590"/>
    </location>
</feature>